<accession>A0ABQ3UQZ5</accession>
<evidence type="ECO:0000256" key="1">
    <source>
        <dbReference type="ARBA" id="ARBA00022801"/>
    </source>
</evidence>
<gene>
    <name evidence="3" type="ORF">KSB_36810</name>
</gene>
<protein>
    <recommendedName>
        <fullName evidence="2">BD-FAE-like domain-containing protein</fullName>
    </recommendedName>
</protein>
<dbReference type="SUPFAM" id="SSF53474">
    <property type="entry name" value="alpha/beta-Hydrolases"/>
    <property type="match status" value="1"/>
</dbReference>
<dbReference type="InterPro" id="IPR029058">
    <property type="entry name" value="AB_hydrolase_fold"/>
</dbReference>
<dbReference type="EMBL" id="BNJG01000001">
    <property type="protein sequence ID" value="GHO55206.1"/>
    <property type="molecule type" value="Genomic_DNA"/>
</dbReference>
<dbReference type="PANTHER" id="PTHR48081">
    <property type="entry name" value="AB HYDROLASE SUPERFAMILY PROTEIN C4A8.06C"/>
    <property type="match status" value="1"/>
</dbReference>
<name>A0ABQ3UQZ5_9CHLR</name>
<reference evidence="3 4" key="1">
    <citation type="journal article" date="2021" name="Int. J. Syst. Evol. Microbiol.">
        <title>Reticulibacter mediterranei gen. nov., sp. nov., within the new family Reticulibacteraceae fam. nov., and Ktedonospora formicarum gen. nov., sp. nov., Ktedonobacter robiniae sp. nov., Dictyobacter formicarum sp. nov. and Dictyobacter arantiisoli sp. nov., belonging to the class Ktedonobacteria.</title>
        <authorList>
            <person name="Yabe S."/>
            <person name="Zheng Y."/>
            <person name="Wang C.M."/>
            <person name="Sakai Y."/>
            <person name="Abe K."/>
            <person name="Yokota A."/>
            <person name="Donadio S."/>
            <person name="Cavaletti L."/>
            <person name="Monciardini P."/>
        </authorList>
    </citation>
    <scope>NUCLEOTIDE SEQUENCE [LARGE SCALE GENOMIC DNA]</scope>
    <source>
        <strain evidence="3 4">SOSP1-30</strain>
    </source>
</reference>
<comment type="caution">
    <text evidence="3">The sequence shown here is derived from an EMBL/GenBank/DDBJ whole genome shotgun (WGS) entry which is preliminary data.</text>
</comment>
<evidence type="ECO:0000259" key="2">
    <source>
        <dbReference type="Pfam" id="PF20434"/>
    </source>
</evidence>
<dbReference type="Gene3D" id="3.40.50.1820">
    <property type="entry name" value="alpha/beta hydrolase"/>
    <property type="match status" value="1"/>
</dbReference>
<proteinExistence type="predicted"/>
<evidence type="ECO:0000313" key="3">
    <source>
        <dbReference type="EMBL" id="GHO55206.1"/>
    </source>
</evidence>
<keyword evidence="1" id="KW-0378">Hydrolase</keyword>
<dbReference type="Proteomes" id="UP000654345">
    <property type="component" value="Unassembled WGS sequence"/>
</dbReference>
<dbReference type="InterPro" id="IPR049492">
    <property type="entry name" value="BD-FAE-like_dom"/>
</dbReference>
<sequence>MQAISLAYGSESQQFGELYVPPGPDSHPVVVLIHGGFWRAPYDLTLMEGLAQDLVGHGIAVWNIEYRRVGDPGGAWPGTLQDVAVATDYLRPIAPTYALDLDRVISVGHSAGGHLALWLAGRSHIANTSQLFRPSPLRLTGVISLAGASDLELVWKLNLGKGAAAELLGGGPAEVEEHYASASPTALLPFQIPQVLIHGDADDCVPLSVSQEYLRQAQQAGDIARLVELSNTDHFELIDAKSQAWTRTREEILALLKSPGKTK</sequence>
<keyword evidence="4" id="KW-1185">Reference proteome</keyword>
<dbReference type="RefSeq" id="WP_201371823.1">
    <property type="nucleotide sequence ID" value="NZ_BNJG01000001.1"/>
</dbReference>
<feature type="domain" description="BD-FAE-like" evidence="2">
    <location>
        <begin position="18"/>
        <end position="212"/>
    </location>
</feature>
<organism evidence="3 4">
    <name type="scientific">Ktedonobacter robiniae</name>
    <dbReference type="NCBI Taxonomy" id="2778365"/>
    <lineage>
        <taxon>Bacteria</taxon>
        <taxon>Bacillati</taxon>
        <taxon>Chloroflexota</taxon>
        <taxon>Ktedonobacteria</taxon>
        <taxon>Ktedonobacterales</taxon>
        <taxon>Ktedonobacteraceae</taxon>
        <taxon>Ktedonobacter</taxon>
    </lineage>
</organism>
<dbReference type="Pfam" id="PF20434">
    <property type="entry name" value="BD-FAE"/>
    <property type="match status" value="1"/>
</dbReference>
<evidence type="ECO:0000313" key="4">
    <source>
        <dbReference type="Proteomes" id="UP000654345"/>
    </source>
</evidence>
<dbReference type="InterPro" id="IPR050300">
    <property type="entry name" value="GDXG_lipolytic_enzyme"/>
</dbReference>